<protein>
    <submittedName>
        <fullName evidence="2">Uncharacterized protein</fullName>
    </submittedName>
</protein>
<keyword evidence="3" id="KW-1185">Reference proteome</keyword>
<reference evidence="2 3" key="1">
    <citation type="submission" date="2015-05" db="EMBL/GenBank/DDBJ databases">
        <title>Genome sequencing and analysis of members of genus Stenotrophomonas.</title>
        <authorList>
            <person name="Patil P.P."/>
            <person name="Midha S."/>
            <person name="Patil P.B."/>
        </authorList>
    </citation>
    <scope>NUCLEOTIDE SEQUENCE [LARGE SCALE GENOMIC DNA]</scope>
    <source>
        <strain evidence="2 3">JCM 16244</strain>
    </source>
</reference>
<dbReference type="PATRIC" id="fig|659018.3.peg.2421"/>
<comment type="caution">
    <text evidence="2">The sequence shown here is derived from an EMBL/GenBank/DDBJ whole genome shotgun (WGS) entry which is preliminary data.</text>
</comment>
<dbReference type="AlphaFoldDB" id="A0A0R0DZF0"/>
<organism evidence="2 3">
    <name type="scientific">Stenotrophomonas daejeonensis</name>
    <dbReference type="NCBI Taxonomy" id="659018"/>
    <lineage>
        <taxon>Bacteria</taxon>
        <taxon>Pseudomonadati</taxon>
        <taxon>Pseudomonadota</taxon>
        <taxon>Gammaproteobacteria</taxon>
        <taxon>Lysobacterales</taxon>
        <taxon>Lysobacteraceae</taxon>
        <taxon>Stenotrophomonas</taxon>
    </lineage>
</organism>
<accession>A0A0R0DZF0</accession>
<evidence type="ECO:0000313" key="2">
    <source>
        <dbReference type="EMBL" id="KRG83655.1"/>
    </source>
</evidence>
<proteinExistence type="predicted"/>
<gene>
    <name evidence="2" type="ORF">ABB34_11570</name>
</gene>
<dbReference type="EMBL" id="LDJP01000068">
    <property type="protein sequence ID" value="KRG83655.1"/>
    <property type="molecule type" value="Genomic_DNA"/>
</dbReference>
<evidence type="ECO:0000313" key="3">
    <source>
        <dbReference type="Proteomes" id="UP000050940"/>
    </source>
</evidence>
<sequence length="121" mass="13105">MSRIAMPTPSASPRQLLQYVLDDDIDAALDAGLMDYVAQPGDAALDPRLPQLLQDTQRRLRDAWAARERHRARAARLARRAAEREARRAPPPAVNTKPALPPAAAAILARAKARATGKPSA</sequence>
<evidence type="ECO:0000256" key="1">
    <source>
        <dbReference type="SAM" id="MobiDB-lite"/>
    </source>
</evidence>
<dbReference type="STRING" id="659018.ABB34_11570"/>
<dbReference type="Proteomes" id="UP000050940">
    <property type="component" value="Unassembled WGS sequence"/>
</dbReference>
<name>A0A0R0DZF0_9GAMM</name>
<feature type="region of interest" description="Disordered" evidence="1">
    <location>
        <begin position="75"/>
        <end position="102"/>
    </location>
</feature>